<evidence type="ECO:0000313" key="1">
    <source>
        <dbReference type="EMBL" id="RAK85534.1"/>
    </source>
</evidence>
<dbReference type="EMBL" id="KZ824565">
    <property type="protein sequence ID" value="RAK85534.1"/>
    <property type="molecule type" value="Genomic_DNA"/>
</dbReference>
<dbReference type="Proteomes" id="UP000249748">
    <property type="component" value="Unassembled WGS sequence"/>
</dbReference>
<accession>A0ACD1I597</accession>
<organism evidence="1 2">
    <name type="scientific">Aspergillus costaricaensis CBS 115574</name>
    <dbReference type="NCBI Taxonomy" id="1448317"/>
    <lineage>
        <taxon>Eukaryota</taxon>
        <taxon>Fungi</taxon>
        <taxon>Dikarya</taxon>
        <taxon>Ascomycota</taxon>
        <taxon>Pezizomycotina</taxon>
        <taxon>Eurotiomycetes</taxon>
        <taxon>Eurotiomycetidae</taxon>
        <taxon>Eurotiales</taxon>
        <taxon>Aspergillaceae</taxon>
        <taxon>Aspergillus</taxon>
        <taxon>Aspergillus subgen. Circumdati</taxon>
    </lineage>
</organism>
<name>A0ACD1I597_9EURO</name>
<reference evidence="1" key="1">
    <citation type="submission" date="2018-02" db="EMBL/GenBank/DDBJ databases">
        <title>The genomes of Aspergillus section Nigri reveals drivers in fungal speciation.</title>
        <authorList>
            <consortium name="DOE Joint Genome Institute"/>
            <person name="Vesth T.C."/>
            <person name="Nybo J."/>
            <person name="Theobald S."/>
            <person name="Brandl J."/>
            <person name="Frisvad J.C."/>
            <person name="Nielsen K.F."/>
            <person name="Lyhne E.K."/>
            <person name="Kogle M.E."/>
            <person name="Kuo A."/>
            <person name="Riley R."/>
            <person name="Clum A."/>
            <person name="Nolan M."/>
            <person name="Lipzen A."/>
            <person name="Salamov A."/>
            <person name="Henrissat B."/>
            <person name="Wiebenga A."/>
            <person name="De vries R.P."/>
            <person name="Grigoriev I.V."/>
            <person name="Mortensen U.H."/>
            <person name="Andersen M.R."/>
            <person name="Baker S.E."/>
        </authorList>
    </citation>
    <scope>NUCLEOTIDE SEQUENCE</scope>
    <source>
        <strain evidence="1">CBS 115574</strain>
    </source>
</reference>
<protein>
    <submittedName>
        <fullName evidence="1">Uncharacterized protein</fullName>
    </submittedName>
</protein>
<keyword evidence="2" id="KW-1185">Reference proteome</keyword>
<sequence>MLVEVVRTGKEKDGLVQWKDKQRSGERAMGEAAAAAASAIKSAWTGRVVGQERGREKGQEQKIAMKQEPTEDQWGPGWAKRRLDSRMGSHGWSPMDGLVAASPGSKTRHWRMKPIRLPRRFPRIGHSASGSDWRRWVS</sequence>
<evidence type="ECO:0000313" key="2">
    <source>
        <dbReference type="Proteomes" id="UP000249748"/>
    </source>
</evidence>
<proteinExistence type="predicted"/>
<gene>
    <name evidence="1" type="ORF">BO79DRAFT_46846</name>
</gene>